<dbReference type="RefSeq" id="WP_261744182.1">
    <property type="nucleotide sequence ID" value="NZ_CP104557.1"/>
</dbReference>
<name>A0ABY6AP46_9PSED</name>
<organism evidence="1 2">
    <name type="scientific">Pseudomonas promysalinigenes</name>
    <dbReference type="NCBI Taxonomy" id="485898"/>
    <lineage>
        <taxon>Bacteria</taxon>
        <taxon>Pseudomonadati</taxon>
        <taxon>Pseudomonadota</taxon>
        <taxon>Gammaproteobacteria</taxon>
        <taxon>Pseudomonadales</taxon>
        <taxon>Pseudomonadaceae</taxon>
        <taxon>Pseudomonas</taxon>
    </lineage>
</organism>
<gene>
    <name evidence="1" type="ORF">N5C08_21030</name>
</gene>
<protein>
    <submittedName>
        <fullName evidence="1">Pilus assembly protein PilW</fullName>
    </submittedName>
</protein>
<sequence length="215" mass="23966">MRRTQAGFGLLEAMLALAMGLMVLTAASQLLVASHQAWRLQGAALRLQDDTRLALLRMAQDVRMAGMFGCLQLRPDDIKDPSARQALAQPLLIGPSSLELVVAETSAYTGKPDWTLFTDCRKEAVVSDLPPAHFGEHMALRLSRHRYELRDSTLYFVWGRSTQPLIEHVRQMQVTHEKTPGAGRIDIALTLFEPTLQLEQRHEISIALRNLGADS</sequence>
<dbReference type="Proteomes" id="UP001064504">
    <property type="component" value="Chromosome"/>
</dbReference>
<keyword evidence="2" id="KW-1185">Reference proteome</keyword>
<evidence type="ECO:0000313" key="2">
    <source>
        <dbReference type="Proteomes" id="UP001064504"/>
    </source>
</evidence>
<reference evidence="1" key="1">
    <citation type="submission" date="2022-09" db="EMBL/GenBank/DDBJ databases">
        <title>Complete genome sequence of Pseudomonas promysalinigenes strain RL-WG26, a newly isolated PGPR with the potential for plant salinity stress alleviation.</title>
        <authorList>
            <person name="Ren L."/>
            <person name="Wang G."/>
            <person name="Hu H."/>
        </authorList>
    </citation>
    <scope>NUCLEOTIDE SEQUENCE</scope>
    <source>
        <strain evidence="1">RL-WG26</strain>
    </source>
</reference>
<evidence type="ECO:0000313" key="1">
    <source>
        <dbReference type="EMBL" id="UXH39413.1"/>
    </source>
</evidence>
<dbReference type="EMBL" id="CP104557">
    <property type="protein sequence ID" value="UXH39413.1"/>
    <property type="molecule type" value="Genomic_DNA"/>
</dbReference>
<accession>A0ABY6AP46</accession>
<proteinExistence type="predicted"/>